<comment type="caution">
    <text evidence="2">The sequence shown here is derived from an EMBL/GenBank/DDBJ whole genome shotgun (WGS) entry which is preliminary data.</text>
</comment>
<feature type="region of interest" description="Disordered" evidence="1">
    <location>
        <begin position="66"/>
        <end position="94"/>
    </location>
</feature>
<proteinExistence type="predicted"/>
<evidence type="ECO:0000256" key="1">
    <source>
        <dbReference type="SAM" id="MobiDB-lite"/>
    </source>
</evidence>
<keyword evidence="3" id="KW-1185">Reference proteome</keyword>
<name>A0ABX4U2Z5_PSEDL</name>
<organism evidence="2 3">
    <name type="scientific">Pseudomonas plecoglossicida</name>
    <dbReference type="NCBI Taxonomy" id="70775"/>
    <lineage>
        <taxon>Bacteria</taxon>
        <taxon>Pseudomonadati</taxon>
        <taxon>Pseudomonadota</taxon>
        <taxon>Gammaproteobacteria</taxon>
        <taxon>Pseudomonadales</taxon>
        <taxon>Pseudomonadaceae</taxon>
        <taxon>Pseudomonas</taxon>
    </lineage>
</organism>
<protein>
    <submittedName>
        <fullName evidence="2">Uncharacterized protein</fullName>
    </submittedName>
</protein>
<evidence type="ECO:0000313" key="3">
    <source>
        <dbReference type="Proteomes" id="UP000234744"/>
    </source>
</evidence>
<accession>A0ABX4U2Z5</accession>
<dbReference type="Proteomes" id="UP000234744">
    <property type="component" value="Unassembled WGS sequence"/>
</dbReference>
<sequence length="94" mass="10145">MPEAAGINAKVQQCACLHRPYRRQASSHRFTTSLGGCEVPVGAGLPAIGPVQAYPTNENAAAPFRATASDQPGRQIRRTDDAARWSRCGPGRWR</sequence>
<dbReference type="EMBL" id="PJCJ01000004">
    <property type="protein sequence ID" value="PLV14829.1"/>
    <property type="molecule type" value="Genomic_DNA"/>
</dbReference>
<evidence type="ECO:0000313" key="2">
    <source>
        <dbReference type="EMBL" id="PLV14829.1"/>
    </source>
</evidence>
<gene>
    <name evidence="2" type="ORF">CXG47_08260</name>
</gene>
<reference evidence="2 3" key="1">
    <citation type="submission" date="2017-12" db="EMBL/GenBank/DDBJ databases">
        <title>Detection of the carbapenemase gene blaVIM-5 in members of the Pseudomonas putida group isolated from polluted Nigerian wetlands.</title>
        <authorList>
            <person name="Adelowo O."/>
            <person name="Vollmers J."/>
            <person name="Maeusezahl I."/>
            <person name="Kaster A.-K."/>
            <person name="Mueller J.A."/>
        </authorList>
    </citation>
    <scope>NUCLEOTIDE SEQUENCE [LARGE SCALE GENOMIC DNA]</scope>
    <source>
        <strain evidence="2 3">MR69</strain>
    </source>
</reference>